<dbReference type="SUPFAM" id="SSF55874">
    <property type="entry name" value="ATPase domain of HSP90 chaperone/DNA topoisomerase II/histidine kinase"/>
    <property type="match status" value="1"/>
</dbReference>
<dbReference type="EMBL" id="QFBC01000026">
    <property type="protein sequence ID" value="PWE52405.1"/>
    <property type="molecule type" value="Genomic_DNA"/>
</dbReference>
<dbReference type="Proteomes" id="UP000245252">
    <property type="component" value="Unassembled WGS sequence"/>
</dbReference>
<gene>
    <name evidence="1" type="ORF">DEM27_31150</name>
</gene>
<accession>A0A2U2DGF2</accession>
<sequence>MRRLVLKELVDNALDAGGDSMIGQKGETYFIVDTGPGIDGGPQDIARMFSINRPMVSSKLWRLPKRGALGNGLRVVAGAVLSSGGRLVVTTRNTRHVLTPREDGGTDVMPEQVDFPVGTMIEIEFGSDMPADPLAMRWGEDAIRMASGETYIGKPSPFWYDADHFFELLQAGKDRPVRELVAQLDGCTGAKAGQISEAFKGMSCQALDRDQAVALLGAARAHAKPVSARRLGSVGKSSFLPEWYASESGSVQIGVRNPKAEIPFVIEAWCDFHGSRDDDVSISS</sequence>
<evidence type="ECO:0000313" key="2">
    <source>
        <dbReference type="Proteomes" id="UP000245252"/>
    </source>
</evidence>
<proteinExistence type="predicted"/>
<organism evidence="1 2">
    <name type="scientific">Metarhizobium album</name>
    <dbReference type="NCBI Taxonomy" id="2182425"/>
    <lineage>
        <taxon>Bacteria</taxon>
        <taxon>Pseudomonadati</taxon>
        <taxon>Pseudomonadota</taxon>
        <taxon>Alphaproteobacteria</taxon>
        <taxon>Hyphomicrobiales</taxon>
        <taxon>Rhizobiaceae</taxon>
        <taxon>Metarhizobium</taxon>
    </lineage>
</organism>
<dbReference type="AlphaFoldDB" id="A0A2U2DGF2"/>
<name>A0A2U2DGF2_9HYPH</name>
<dbReference type="Gene3D" id="3.30.565.10">
    <property type="entry name" value="Histidine kinase-like ATPase, C-terminal domain"/>
    <property type="match status" value="1"/>
</dbReference>
<protein>
    <submittedName>
        <fullName evidence="1">Uncharacterized protein</fullName>
    </submittedName>
</protein>
<comment type="caution">
    <text evidence="1">The sequence shown here is derived from an EMBL/GenBank/DDBJ whole genome shotgun (WGS) entry which is preliminary data.</text>
</comment>
<keyword evidence="2" id="KW-1185">Reference proteome</keyword>
<evidence type="ECO:0000313" key="1">
    <source>
        <dbReference type="EMBL" id="PWE52405.1"/>
    </source>
</evidence>
<reference evidence="1 2" key="1">
    <citation type="submission" date="2018-05" db="EMBL/GenBank/DDBJ databases">
        <title>The draft genome of strain NS-104.</title>
        <authorList>
            <person name="Hang P."/>
            <person name="Jiang J."/>
        </authorList>
    </citation>
    <scope>NUCLEOTIDE SEQUENCE [LARGE SCALE GENOMIC DNA]</scope>
    <source>
        <strain evidence="1 2">NS-104</strain>
    </source>
</reference>
<dbReference type="InterPro" id="IPR036890">
    <property type="entry name" value="HATPase_C_sf"/>
</dbReference>